<dbReference type="InterPro" id="IPR020846">
    <property type="entry name" value="MFS_dom"/>
</dbReference>
<keyword evidence="4 7" id="KW-0812">Transmembrane</keyword>
<keyword evidence="2" id="KW-0813">Transport</keyword>
<dbReference type="GO" id="GO:0022857">
    <property type="term" value="F:transmembrane transporter activity"/>
    <property type="evidence" value="ECO:0007669"/>
    <property type="project" value="InterPro"/>
</dbReference>
<dbReference type="PANTHER" id="PTHR42718:SF46">
    <property type="entry name" value="BLR6921 PROTEIN"/>
    <property type="match status" value="1"/>
</dbReference>
<dbReference type="RefSeq" id="WP_065015979.1">
    <property type="nucleotide sequence ID" value="NZ_LZKJ01000171.1"/>
</dbReference>
<evidence type="ECO:0000259" key="8">
    <source>
        <dbReference type="PROSITE" id="PS50850"/>
    </source>
</evidence>
<dbReference type="PROSITE" id="PS50850">
    <property type="entry name" value="MFS"/>
    <property type="match status" value="1"/>
</dbReference>
<dbReference type="Gene3D" id="1.20.1720.10">
    <property type="entry name" value="Multidrug resistance protein D"/>
    <property type="match status" value="1"/>
</dbReference>
<feature type="transmembrane region" description="Helical" evidence="7">
    <location>
        <begin position="171"/>
        <end position="195"/>
    </location>
</feature>
<keyword evidence="5 7" id="KW-1133">Transmembrane helix</keyword>
<proteinExistence type="predicted"/>
<evidence type="ECO:0000256" key="1">
    <source>
        <dbReference type="ARBA" id="ARBA00004651"/>
    </source>
</evidence>
<feature type="transmembrane region" description="Helical" evidence="7">
    <location>
        <begin position="367"/>
        <end position="391"/>
    </location>
</feature>
<feature type="transmembrane region" description="Helical" evidence="7">
    <location>
        <begin position="339"/>
        <end position="355"/>
    </location>
</feature>
<evidence type="ECO:0000313" key="10">
    <source>
        <dbReference type="Proteomes" id="UP000093592"/>
    </source>
</evidence>
<dbReference type="AlphaFoldDB" id="A0A1A2YWW4"/>
<evidence type="ECO:0000256" key="6">
    <source>
        <dbReference type="ARBA" id="ARBA00023136"/>
    </source>
</evidence>
<name>A0A1A2YWW4_9MYCO</name>
<feature type="transmembrane region" description="Helical" evidence="7">
    <location>
        <begin position="232"/>
        <end position="254"/>
    </location>
</feature>
<feature type="transmembrane region" description="Helical" evidence="7">
    <location>
        <begin position="207"/>
        <end position="226"/>
    </location>
</feature>
<feature type="transmembrane region" description="Helical" evidence="7">
    <location>
        <begin position="88"/>
        <end position="106"/>
    </location>
</feature>
<evidence type="ECO:0000256" key="4">
    <source>
        <dbReference type="ARBA" id="ARBA00022692"/>
    </source>
</evidence>
<evidence type="ECO:0000256" key="7">
    <source>
        <dbReference type="SAM" id="Phobius"/>
    </source>
</evidence>
<protein>
    <submittedName>
        <fullName evidence="9">MFS transporter</fullName>
    </submittedName>
</protein>
<dbReference type="GO" id="GO:0005886">
    <property type="term" value="C:plasma membrane"/>
    <property type="evidence" value="ECO:0007669"/>
    <property type="project" value="UniProtKB-SubCell"/>
</dbReference>
<evidence type="ECO:0000256" key="3">
    <source>
        <dbReference type="ARBA" id="ARBA00022475"/>
    </source>
</evidence>
<feature type="domain" description="Major facilitator superfamily (MFS) profile" evidence="8">
    <location>
        <begin position="21"/>
        <end position="480"/>
    </location>
</feature>
<dbReference type="OrthoDB" id="4080117at2"/>
<accession>A0A1A2YWW4</accession>
<dbReference type="InterPro" id="IPR011701">
    <property type="entry name" value="MFS"/>
</dbReference>
<keyword evidence="3" id="KW-1003">Cell membrane</keyword>
<comment type="caution">
    <text evidence="9">The sequence shown here is derived from an EMBL/GenBank/DDBJ whole genome shotgun (WGS) entry which is preliminary data.</text>
</comment>
<feature type="transmembrane region" description="Helical" evidence="7">
    <location>
        <begin position="274"/>
        <end position="298"/>
    </location>
</feature>
<dbReference type="InterPro" id="IPR036259">
    <property type="entry name" value="MFS_trans_sf"/>
</dbReference>
<evidence type="ECO:0000256" key="2">
    <source>
        <dbReference type="ARBA" id="ARBA00022448"/>
    </source>
</evidence>
<reference evidence="10" key="1">
    <citation type="submission" date="2016-06" db="EMBL/GenBank/DDBJ databases">
        <authorList>
            <person name="Sutton G."/>
            <person name="Brinkac L."/>
            <person name="Sanka R."/>
            <person name="Adams M."/>
            <person name="Lau E."/>
            <person name="Sam S."/>
            <person name="Sreng N."/>
            <person name="Him V."/>
            <person name="Kerleguer A."/>
            <person name="Cheng S."/>
        </authorList>
    </citation>
    <scope>NUCLEOTIDE SEQUENCE [LARGE SCALE GENOMIC DNA]</scope>
    <source>
        <strain evidence="10">E861</strain>
    </source>
</reference>
<feature type="transmembrane region" description="Helical" evidence="7">
    <location>
        <begin position="310"/>
        <end position="332"/>
    </location>
</feature>
<evidence type="ECO:0000256" key="5">
    <source>
        <dbReference type="ARBA" id="ARBA00022989"/>
    </source>
</evidence>
<dbReference type="Gene3D" id="1.20.1250.20">
    <property type="entry name" value="MFS general substrate transporter like domains"/>
    <property type="match status" value="1"/>
</dbReference>
<feature type="transmembrane region" description="Helical" evidence="7">
    <location>
        <begin position="457"/>
        <end position="478"/>
    </location>
</feature>
<organism evidence="9 10">
    <name type="scientific">Mycobacterium kyorinense</name>
    <dbReference type="NCBI Taxonomy" id="487514"/>
    <lineage>
        <taxon>Bacteria</taxon>
        <taxon>Bacillati</taxon>
        <taxon>Actinomycetota</taxon>
        <taxon>Actinomycetes</taxon>
        <taxon>Mycobacteriales</taxon>
        <taxon>Mycobacteriaceae</taxon>
        <taxon>Mycobacterium</taxon>
    </lineage>
</organism>
<dbReference type="EMBL" id="LZKJ01000171">
    <property type="protein sequence ID" value="OBI41732.1"/>
    <property type="molecule type" value="Genomic_DNA"/>
</dbReference>
<gene>
    <name evidence="9" type="ORF">A5707_06990</name>
</gene>
<dbReference type="PANTHER" id="PTHR42718">
    <property type="entry name" value="MAJOR FACILITATOR SUPERFAMILY MULTIDRUG TRANSPORTER MFSC"/>
    <property type="match status" value="1"/>
</dbReference>
<dbReference type="SUPFAM" id="SSF103473">
    <property type="entry name" value="MFS general substrate transporter"/>
    <property type="match status" value="2"/>
</dbReference>
<comment type="subcellular location">
    <subcellularLocation>
        <location evidence="1">Cell membrane</location>
        <topology evidence="1">Multi-pass membrane protein</topology>
    </subcellularLocation>
</comment>
<keyword evidence="6 7" id="KW-0472">Membrane</keyword>
<feature type="transmembrane region" description="Helical" evidence="7">
    <location>
        <begin position="21"/>
        <end position="43"/>
    </location>
</feature>
<dbReference type="Proteomes" id="UP000093592">
    <property type="component" value="Unassembled WGS sequence"/>
</dbReference>
<feature type="transmembrane region" description="Helical" evidence="7">
    <location>
        <begin position="145"/>
        <end position="165"/>
    </location>
</feature>
<sequence>MPQPPRTEPTPSLLSRRFIGVVVAIGGVLLMAYMDGPVAVYALPKIQNELALSNAERSWVITAYVVAFASLMLLGGRLGDAIGRKRTFLIGVAVFTFASALCGIAWNGDILVLARFMHGASAAIVAPTSMALIVTTFPKGPTRNAATAVFGAMNGVGAVLGLVVGPTLTEVSWRLAFLVNVPIGLVTVFLARRALRETLKERMKLDASGAVLAMLACIATIFGFSIGPEKGWQSPLTIGAAVVALGALVGFVVVERTAENPILPFNLFSDRNRLATFGAMFLSGGVSFTLTVLVSLYVQTIMGYGPLHAGVSFIPFAVATSIGVALASRLVFRFAPRTVVISGAILVVGALLYGSTFSRGMPYFPNLVVPIVVGAIGLGMINVPLMLSLVASVNFDRIGPTTAIALMLQTLGGPVVLVVVQAAITMRTLQLGGTVGPPEHMNTAQLDAVDHGLTFGLLWLAGVVILLGSVALLIGYTAQQVAHAQKVRQAAAGEDV</sequence>
<feature type="transmembrane region" description="Helical" evidence="7">
    <location>
        <begin position="112"/>
        <end position="133"/>
    </location>
</feature>
<evidence type="ECO:0000313" key="9">
    <source>
        <dbReference type="EMBL" id="OBI41732.1"/>
    </source>
</evidence>
<feature type="transmembrane region" description="Helical" evidence="7">
    <location>
        <begin position="403"/>
        <end position="424"/>
    </location>
</feature>
<feature type="transmembrane region" description="Helical" evidence="7">
    <location>
        <begin position="58"/>
        <end position="76"/>
    </location>
</feature>
<dbReference type="CDD" id="cd17321">
    <property type="entry name" value="MFS_MMR_MDR_like"/>
    <property type="match status" value="1"/>
</dbReference>
<dbReference type="Pfam" id="PF07690">
    <property type="entry name" value="MFS_1"/>
    <property type="match status" value="1"/>
</dbReference>